<name>A0A495AW32_VOGIN</name>
<dbReference type="GO" id="GO:0042262">
    <property type="term" value="P:DNA protection"/>
    <property type="evidence" value="ECO:0007669"/>
    <property type="project" value="TreeGrafter"/>
</dbReference>
<dbReference type="SUPFAM" id="SSF101386">
    <property type="entry name" value="all-alpha NTP pyrophosphatases"/>
    <property type="match status" value="1"/>
</dbReference>
<evidence type="ECO:0000313" key="1">
    <source>
        <dbReference type="EMBL" id="RKQ52936.1"/>
    </source>
</evidence>
<keyword evidence="1" id="KW-0378">Hydrolase</keyword>
<dbReference type="RefSeq" id="WP_047968237.1">
    <property type="nucleotide sequence ID" value="NZ_RBID01000020.1"/>
</dbReference>
<proteinExistence type="predicted"/>
<dbReference type="EMBL" id="RBID01000020">
    <property type="protein sequence ID" value="RKQ52936.1"/>
    <property type="molecule type" value="Genomic_DNA"/>
</dbReference>
<evidence type="ECO:0000313" key="2">
    <source>
        <dbReference type="Proteomes" id="UP000279384"/>
    </source>
</evidence>
<dbReference type="Gene3D" id="1.10.287.1080">
    <property type="entry name" value="MazG-like"/>
    <property type="match status" value="1"/>
</dbReference>
<sequence length="114" mass="12766">MTAPAVLLDARGLIAAQRQFAAERDWQRFHTPRNLMLALTGEVGELAELFQWRTDAEAAAMASEPQAFERLQEEIADVMMYLVRLADVCGVDLDHALQDKLHKNALKYPAGGRE</sequence>
<dbReference type="PIRSF" id="PIRSF029826">
    <property type="entry name" value="UCP029826_pph"/>
    <property type="match status" value="1"/>
</dbReference>
<accession>A0A495AW32</accession>
<dbReference type="InterPro" id="IPR052555">
    <property type="entry name" value="dCTP_Pyrophosphatase"/>
</dbReference>
<comment type="caution">
    <text evidence="1">The sequence shown here is derived from an EMBL/GenBank/DDBJ whole genome shotgun (WGS) entry which is preliminary data.</text>
</comment>
<protein>
    <submittedName>
        <fullName evidence="1">NTP pyrophosphatase (Non-canonical NTP hydrolase)</fullName>
    </submittedName>
</protein>
<dbReference type="Pfam" id="PF12643">
    <property type="entry name" value="MazG-like"/>
    <property type="match status" value="1"/>
</dbReference>
<dbReference type="Proteomes" id="UP000279384">
    <property type="component" value="Unassembled WGS sequence"/>
</dbReference>
<dbReference type="PANTHER" id="PTHR46523">
    <property type="entry name" value="DCTP PYROPHOSPHATASE 1"/>
    <property type="match status" value="1"/>
</dbReference>
<dbReference type="CDD" id="cd11537">
    <property type="entry name" value="NTP-PPase_RS21-C6_like"/>
    <property type="match status" value="1"/>
</dbReference>
<dbReference type="PANTHER" id="PTHR46523:SF1">
    <property type="entry name" value="DCTP PYROPHOSPHATASE 1"/>
    <property type="match status" value="1"/>
</dbReference>
<dbReference type="GO" id="GO:0005829">
    <property type="term" value="C:cytosol"/>
    <property type="evidence" value="ECO:0007669"/>
    <property type="project" value="TreeGrafter"/>
</dbReference>
<dbReference type="GO" id="GO:0006253">
    <property type="term" value="P:dCTP catabolic process"/>
    <property type="evidence" value="ECO:0007669"/>
    <property type="project" value="TreeGrafter"/>
</dbReference>
<gene>
    <name evidence="1" type="ORF">C8E02_3406</name>
</gene>
<organism evidence="1 2">
    <name type="scientific">Vogesella indigofera</name>
    <name type="common">Pseudomonas indigofera</name>
    <dbReference type="NCBI Taxonomy" id="45465"/>
    <lineage>
        <taxon>Bacteria</taxon>
        <taxon>Pseudomonadati</taxon>
        <taxon>Pseudomonadota</taxon>
        <taxon>Betaproteobacteria</taxon>
        <taxon>Neisseriales</taxon>
        <taxon>Chromobacteriaceae</taxon>
        <taxon>Vogesella</taxon>
    </lineage>
</organism>
<dbReference type="AlphaFoldDB" id="A0A495AW32"/>
<dbReference type="InterPro" id="IPR025984">
    <property type="entry name" value="DCTPP"/>
</dbReference>
<dbReference type="GO" id="GO:0047840">
    <property type="term" value="F:dCTP diphosphatase activity"/>
    <property type="evidence" value="ECO:0007669"/>
    <property type="project" value="TreeGrafter"/>
</dbReference>
<reference evidence="1 2" key="1">
    <citation type="submission" date="2018-10" db="EMBL/GenBank/DDBJ databases">
        <title>Genomic Encyclopedia of Type Strains, Phase IV (KMG-IV): sequencing the most valuable type-strain genomes for metagenomic binning, comparative biology and taxonomic classification.</title>
        <authorList>
            <person name="Goeker M."/>
        </authorList>
    </citation>
    <scope>NUCLEOTIDE SEQUENCE [LARGE SCALE GENOMIC DNA]</scope>
    <source>
        <strain evidence="1 2">DSM 3303</strain>
    </source>
</reference>